<dbReference type="InterPro" id="IPR001810">
    <property type="entry name" value="F-box_dom"/>
</dbReference>
<organism evidence="3 4">
    <name type="scientific">Dissophora globulifera</name>
    <dbReference type="NCBI Taxonomy" id="979702"/>
    <lineage>
        <taxon>Eukaryota</taxon>
        <taxon>Fungi</taxon>
        <taxon>Fungi incertae sedis</taxon>
        <taxon>Mucoromycota</taxon>
        <taxon>Mortierellomycotina</taxon>
        <taxon>Mortierellomycetes</taxon>
        <taxon>Mortierellales</taxon>
        <taxon>Mortierellaceae</taxon>
        <taxon>Dissophora</taxon>
    </lineage>
</organism>
<dbReference type="PROSITE" id="PS50181">
    <property type="entry name" value="FBOX"/>
    <property type="match status" value="1"/>
</dbReference>
<evidence type="ECO:0000256" key="1">
    <source>
        <dbReference type="SAM" id="MobiDB-lite"/>
    </source>
</evidence>
<dbReference type="GO" id="GO:0031146">
    <property type="term" value="P:SCF-dependent proteasomal ubiquitin-dependent protein catabolic process"/>
    <property type="evidence" value="ECO:0007669"/>
    <property type="project" value="TreeGrafter"/>
</dbReference>
<evidence type="ECO:0000313" key="4">
    <source>
        <dbReference type="Proteomes" id="UP000738325"/>
    </source>
</evidence>
<dbReference type="EMBL" id="JAAAIP010000863">
    <property type="protein sequence ID" value="KAG0311939.1"/>
    <property type="molecule type" value="Genomic_DNA"/>
</dbReference>
<dbReference type="PANTHER" id="PTHR13318">
    <property type="entry name" value="PARTNER OF PAIRED, ISOFORM B-RELATED"/>
    <property type="match status" value="1"/>
</dbReference>
<proteinExistence type="predicted"/>
<name>A0A9P6R612_9FUNG</name>
<keyword evidence="4" id="KW-1185">Reference proteome</keyword>
<dbReference type="SUPFAM" id="SSF48452">
    <property type="entry name" value="TPR-like"/>
    <property type="match status" value="1"/>
</dbReference>
<dbReference type="Pfam" id="PF00646">
    <property type="entry name" value="F-box"/>
    <property type="match status" value="1"/>
</dbReference>
<dbReference type="InterPro" id="IPR011990">
    <property type="entry name" value="TPR-like_helical_dom_sf"/>
</dbReference>
<dbReference type="Gene3D" id="3.80.10.10">
    <property type="entry name" value="Ribonuclease Inhibitor"/>
    <property type="match status" value="2"/>
</dbReference>
<dbReference type="GO" id="GO:0019005">
    <property type="term" value="C:SCF ubiquitin ligase complex"/>
    <property type="evidence" value="ECO:0007669"/>
    <property type="project" value="TreeGrafter"/>
</dbReference>
<evidence type="ECO:0000313" key="3">
    <source>
        <dbReference type="EMBL" id="KAG0311939.1"/>
    </source>
</evidence>
<dbReference type="InterPro" id="IPR019734">
    <property type="entry name" value="TPR_rpt"/>
</dbReference>
<dbReference type="Gene3D" id="1.25.40.10">
    <property type="entry name" value="Tetratricopeptide repeat domain"/>
    <property type="match status" value="1"/>
</dbReference>
<dbReference type="SUPFAM" id="SSF81383">
    <property type="entry name" value="F-box domain"/>
    <property type="match status" value="1"/>
</dbReference>
<dbReference type="SUPFAM" id="SSF52047">
    <property type="entry name" value="RNI-like"/>
    <property type="match status" value="1"/>
</dbReference>
<dbReference type="InterPro" id="IPR006553">
    <property type="entry name" value="Leu-rich_rpt_Cys-con_subtyp"/>
</dbReference>
<dbReference type="Proteomes" id="UP000738325">
    <property type="component" value="Unassembled WGS sequence"/>
</dbReference>
<dbReference type="AlphaFoldDB" id="A0A9P6R612"/>
<dbReference type="SMART" id="SM00028">
    <property type="entry name" value="TPR"/>
    <property type="match status" value="3"/>
</dbReference>
<reference evidence="3" key="1">
    <citation type="journal article" date="2020" name="Fungal Divers.">
        <title>Resolving the Mortierellaceae phylogeny through synthesis of multi-gene phylogenetics and phylogenomics.</title>
        <authorList>
            <person name="Vandepol N."/>
            <person name="Liber J."/>
            <person name="Desiro A."/>
            <person name="Na H."/>
            <person name="Kennedy M."/>
            <person name="Barry K."/>
            <person name="Grigoriev I.V."/>
            <person name="Miller A.N."/>
            <person name="O'Donnell K."/>
            <person name="Stajich J.E."/>
            <person name="Bonito G."/>
        </authorList>
    </citation>
    <scope>NUCLEOTIDE SEQUENCE</scope>
    <source>
        <strain evidence="3">REB-010B</strain>
    </source>
</reference>
<protein>
    <recommendedName>
        <fullName evidence="2">F-box domain-containing protein</fullName>
    </recommendedName>
</protein>
<dbReference type="SMART" id="SM00367">
    <property type="entry name" value="LRR_CC"/>
    <property type="match status" value="6"/>
</dbReference>
<dbReference type="OrthoDB" id="2218971at2759"/>
<dbReference type="InterPro" id="IPR036047">
    <property type="entry name" value="F-box-like_dom_sf"/>
</dbReference>
<feature type="domain" description="F-box" evidence="2">
    <location>
        <begin position="182"/>
        <end position="229"/>
    </location>
</feature>
<sequence>MNAGVPTTSGLLSRQRASPYPRPAILASNAPDAPGHAKQRPRPLITHSRSGSASTTLTVVLPKEQVPVNDLVQLARKAFSLKDFVTAFHYLTRALTIAPKDINLLDSRAASLEKIGRLEDALADAKSMIRNQPQNPKGYLRAGKVLRLQQNFKSSAKIFIAGAERCDKENKEYEALREARVLDPMERLPFELVMVVFDSLSFTERVRCLIISKKWMAYLGSVRHFWHSIDLAKRIPSPVRTPRHALYLPAQPDQEPNNKVTNKTVLSLVKYTPPKVLRLGCAQQVSSGLLTQLSKMKRTTALETISLRTNTKIFEQELSLFWSTTPNLRCVDLHGCPGVTDTVVNSLLDRCPLLEELDISECRTTEACVMINYAVPLRSMRKLVFGRWEAPFAKEGIDALVSKFPNLVTLDIRTMRPRGIEALESLGRLVHLRHLFTDSVETTGDQTTTFVLQRWLEGIPDLESLQMNACKGVSDSMIQLIAAGHTETESGRRGWSHSLRMLDLSSSPYLTSEGLSFLRTHPLPSLHTLLLNKCGRVSEQGLRDVVASSGGELCRLECAGYRSVSDKLLMDIRDHCPKIEVLQLANSGQVTGIGLMALVNERGRGLERVCLDDCTTVGVDAVERARTVLGDSGRISHRFHRTHR</sequence>
<comment type="caution">
    <text evidence="3">The sequence shown here is derived from an EMBL/GenBank/DDBJ whole genome shotgun (WGS) entry which is preliminary data.</text>
</comment>
<gene>
    <name evidence="3" type="ORF">BGZ99_009821</name>
</gene>
<feature type="region of interest" description="Disordered" evidence="1">
    <location>
        <begin position="22"/>
        <end position="51"/>
    </location>
</feature>
<accession>A0A9P6R612</accession>
<dbReference type="InterPro" id="IPR032675">
    <property type="entry name" value="LRR_dom_sf"/>
</dbReference>
<evidence type="ECO:0000259" key="2">
    <source>
        <dbReference type="PROSITE" id="PS50181"/>
    </source>
</evidence>